<feature type="non-terminal residue" evidence="1">
    <location>
        <position position="83"/>
    </location>
</feature>
<proteinExistence type="predicted"/>
<accession>A0A554RN68</accession>
<dbReference type="Proteomes" id="UP000316988">
    <property type="component" value="Unassembled WGS sequence"/>
</dbReference>
<dbReference type="AlphaFoldDB" id="A0A554RN68"/>
<reference evidence="1 2" key="1">
    <citation type="submission" date="2019-07" db="EMBL/GenBank/DDBJ databases">
        <authorList>
            <person name="Zhao L.H."/>
        </authorList>
    </citation>
    <scope>NUCLEOTIDE SEQUENCE [LARGE SCALE GENOMIC DNA]</scope>
    <source>
        <strain evidence="1 2">Co35</strain>
    </source>
</reference>
<evidence type="ECO:0000313" key="1">
    <source>
        <dbReference type="EMBL" id="TSD55540.1"/>
    </source>
</evidence>
<dbReference type="EMBL" id="VLNT01000022">
    <property type="protein sequence ID" value="TSD55540.1"/>
    <property type="molecule type" value="Genomic_DNA"/>
</dbReference>
<comment type="caution">
    <text evidence="1">The sequence shown here is derived from an EMBL/GenBank/DDBJ whole genome shotgun (WGS) entry which is preliminary data.</text>
</comment>
<evidence type="ECO:0000313" key="2">
    <source>
        <dbReference type="Proteomes" id="UP000316988"/>
    </source>
</evidence>
<sequence>MIVAFIDELRAEDHAVESICRVLREQGCQIAARTYRDWAQNNRSVAARTITDAQVTNQVRDLAWTIDHEGVRRMTPEGLYGRR</sequence>
<protein>
    <submittedName>
        <fullName evidence="1">IS3 family transposase</fullName>
    </submittedName>
</protein>
<gene>
    <name evidence="1" type="ORF">FNM00_16645</name>
</gene>
<keyword evidence="2" id="KW-1185">Reference proteome</keyword>
<organism evidence="1 2">
    <name type="scientific">Aeromicrobium piscarium</name>
    <dbReference type="NCBI Taxonomy" id="2590901"/>
    <lineage>
        <taxon>Bacteria</taxon>
        <taxon>Bacillati</taxon>
        <taxon>Actinomycetota</taxon>
        <taxon>Actinomycetes</taxon>
        <taxon>Propionibacteriales</taxon>
        <taxon>Nocardioidaceae</taxon>
        <taxon>Aeromicrobium</taxon>
    </lineage>
</organism>
<name>A0A554RN68_9ACTN</name>